<dbReference type="EMBL" id="BAAANH010000004">
    <property type="protein sequence ID" value="GAA1760008.1"/>
    <property type="molecule type" value="Genomic_DNA"/>
</dbReference>
<comment type="caution">
    <text evidence="2">The sequence shown here is derived from an EMBL/GenBank/DDBJ whole genome shotgun (WGS) entry which is preliminary data.</text>
</comment>
<accession>A0ABN2KP22</accession>
<proteinExistence type="predicted"/>
<feature type="region of interest" description="Disordered" evidence="1">
    <location>
        <begin position="1"/>
        <end position="20"/>
    </location>
</feature>
<evidence type="ECO:0000313" key="2">
    <source>
        <dbReference type="EMBL" id="GAA1760008.1"/>
    </source>
</evidence>
<gene>
    <name evidence="2" type="ORF">GCM10009747_18760</name>
</gene>
<dbReference type="InterPro" id="IPR038056">
    <property type="entry name" value="YjbR-like_sf"/>
</dbReference>
<protein>
    <recommendedName>
        <fullName evidence="4">MmcQ/YjbR family DNA-binding protein</fullName>
    </recommendedName>
</protein>
<evidence type="ECO:0008006" key="4">
    <source>
        <dbReference type="Google" id="ProtNLM"/>
    </source>
</evidence>
<dbReference type="Pfam" id="PF04237">
    <property type="entry name" value="YjbR"/>
    <property type="match status" value="1"/>
</dbReference>
<evidence type="ECO:0000313" key="3">
    <source>
        <dbReference type="Proteomes" id="UP001500506"/>
    </source>
</evidence>
<reference evidence="2 3" key="1">
    <citation type="journal article" date="2019" name="Int. J. Syst. Evol. Microbiol.">
        <title>The Global Catalogue of Microorganisms (GCM) 10K type strain sequencing project: providing services to taxonomists for standard genome sequencing and annotation.</title>
        <authorList>
            <consortium name="The Broad Institute Genomics Platform"/>
            <consortium name="The Broad Institute Genome Sequencing Center for Infectious Disease"/>
            <person name="Wu L."/>
            <person name="Ma J."/>
        </authorList>
    </citation>
    <scope>NUCLEOTIDE SEQUENCE [LARGE SCALE GENOMIC DNA]</scope>
    <source>
        <strain evidence="2 3">JCM 14319</strain>
    </source>
</reference>
<keyword evidence="3" id="KW-1185">Reference proteome</keyword>
<evidence type="ECO:0000256" key="1">
    <source>
        <dbReference type="SAM" id="MobiDB-lite"/>
    </source>
</evidence>
<dbReference type="SUPFAM" id="SSF142906">
    <property type="entry name" value="YjbR-like"/>
    <property type="match status" value="1"/>
</dbReference>
<organism evidence="2 3">
    <name type="scientific">Agromyces humatus</name>
    <dbReference type="NCBI Taxonomy" id="279573"/>
    <lineage>
        <taxon>Bacteria</taxon>
        <taxon>Bacillati</taxon>
        <taxon>Actinomycetota</taxon>
        <taxon>Actinomycetes</taxon>
        <taxon>Micrococcales</taxon>
        <taxon>Microbacteriaceae</taxon>
        <taxon>Agromyces</taxon>
    </lineage>
</organism>
<name>A0ABN2KP22_9MICO</name>
<sequence>MHSILTRAERRGGSSVGFPSGLDAAYSQPVGTLDDLRRTALDLPGSEERATTGGAAWFVRGKLFAWECHPWPSIPADIREIIAAELVVGVKVADRIDALALVEMAPEVFLRTTTTWGEPKVAFRMAGIDQDHLVELVTEAWRVQAPKYLRRELDDVGSEPRSIDVEGF</sequence>
<dbReference type="Proteomes" id="UP001500506">
    <property type="component" value="Unassembled WGS sequence"/>
</dbReference>
<dbReference type="InterPro" id="IPR058532">
    <property type="entry name" value="YjbR/MT2646/Rv2570-like"/>
</dbReference>